<protein>
    <submittedName>
        <fullName evidence="1">Uncharacterized protein</fullName>
    </submittedName>
</protein>
<dbReference type="EnsemblMetazoa" id="ASTEI08791-RA">
    <property type="protein sequence ID" value="ASTEI08791-PA"/>
    <property type="gene ID" value="ASTEI08791"/>
</dbReference>
<organism evidence="1 2">
    <name type="scientific">Anopheles stephensi</name>
    <name type="common">Indo-Pakistan malaria mosquito</name>
    <dbReference type="NCBI Taxonomy" id="30069"/>
    <lineage>
        <taxon>Eukaryota</taxon>
        <taxon>Metazoa</taxon>
        <taxon>Ecdysozoa</taxon>
        <taxon>Arthropoda</taxon>
        <taxon>Hexapoda</taxon>
        <taxon>Insecta</taxon>
        <taxon>Pterygota</taxon>
        <taxon>Neoptera</taxon>
        <taxon>Endopterygota</taxon>
        <taxon>Diptera</taxon>
        <taxon>Nematocera</taxon>
        <taxon>Culicoidea</taxon>
        <taxon>Culicidae</taxon>
        <taxon>Anophelinae</taxon>
        <taxon>Anopheles</taxon>
    </lineage>
</organism>
<dbReference type="VEuPathDB" id="VectorBase:ASTEI20_033678"/>
<reference evidence="1" key="2">
    <citation type="submission" date="2020-05" db="UniProtKB">
        <authorList>
            <consortium name="EnsemblMetazoa"/>
        </authorList>
    </citation>
    <scope>IDENTIFICATION</scope>
    <source>
        <strain evidence="1">Indian</strain>
    </source>
</reference>
<dbReference type="PROSITE" id="PS00518">
    <property type="entry name" value="ZF_RING_1"/>
    <property type="match status" value="1"/>
</dbReference>
<dbReference type="PROSITE" id="PS50089">
    <property type="entry name" value="ZF_RING_2"/>
    <property type="match status" value="1"/>
</dbReference>
<sequence length="65" mass="7685">MDERLLNDLLECSVCLERLDSSSKVLPCQHTFCRKCLEIRIASKHQREREQSGQQRNEECEDFAE</sequence>
<dbReference type="InterPro" id="IPR027370">
    <property type="entry name" value="Znf-RING_euk"/>
</dbReference>
<name>A0A182YK05_ANOST</name>
<reference evidence="2" key="1">
    <citation type="journal article" date="2014" name="Genome Biol.">
        <title>Genome analysis of a major urban malaria vector mosquito, Anopheles stephensi.</title>
        <authorList>
            <person name="Jiang X."/>
            <person name="Peery A."/>
            <person name="Hall A.B."/>
            <person name="Sharma A."/>
            <person name="Chen X.G."/>
            <person name="Waterhouse R.M."/>
            <person name="Komissarov A."/>
            <person name="Riehle M.M."/>
            <person name="Shouche Y."/>
            <person name="Sharakhova M.V."/>
            <person name="Lawson D."/>
            <person name="Pakpour N."/>
            <person name="Arensburger P."/>
            <person name="Davidson V.L."/>
            <person name="Eiglmeier K."/>
            <person name="Emrich S."/>
            <person name="George P."/>
            <person name="Kennedy R.C."/>
            <person name="Mane S.P."/>
            <person name="Maslen G."/>
            <person name="Oringanje C."/>
            <person name="Qi Y."/>
            <person name="Settlage R."/>
            <person name="Tojo M."/>
            <person name="Tubio J.M."/>
            <person name="Unger M.F."/>
            <person name="Wang B."/>
            <person name="Vernick K.D."/>
            <person name="Ribeiro J.M."/>
            <person name="James A.A."/>
            <person name="Michel K."/>
            <person name="Riehle M.A."/>
            <person name="Luckhart S."/>
            <person name="Sharakhov I.V."/>
            <person name="Tu Z."/>
        </authorList>
    </citation>
    <scope>NUCLEOTIDE SEQUENCE [LARGE SCALE GENOMIC DNA]</scope>
    <source>
        <strain evidence="2">Indian</strain>
    </source>
</reference>
<dbReference type="VEuPathDB" id="VectorBase:ASTEI08791"/>
<dbReference type="SMART" id="SM00184">
    <property type="entry name" value="RING"/>
    <property type="match status" value="1"/>
</dbReference>
<evidence type="ECO:0000313" key="2">
    <source>
        <dbReference type="Proteomes" id="UP000076408"/>
    </source>
</evidence>
<evidence type="ECO:0000313" key="1">
    <source>
        <dbReference type="EnsemblMetazoa" id="ASTEI08791-PA"/>
    </source>
</evidence>
<dbReference type="InterPro" id="IPR013083">
    <property type="entry name" value="Znf_RING/FYVE/PHD"/>
</dbReference>
<dbReference type="STRING" id="30069.A0A182YK05"/>
<keyword evidence="2" id="KW-1185">Reference proteome</keyword>
<dbReference type="Gene3D" id="3.30.40.10">
    <property type="entry name" value="Zinc/RING finger domain, C3HC4 (zinc finger)"/>
    <property type="match status" value="1"/>
</dbReference>
<dbReference type="Proteomes" id="UP000076408">
    <property type="component" value="Unassembled WGS sequence"/>
</dbReference>
<dbReference type="InterPro" id="IPR017907">
    <property type="entry name" value="Znf_RING_CS"/>
</dbReference>
<accession>A0A182YK05</accession>
<proteinExistence type="predicted"/>
<dbReference type="InterPro" id="IPR001841">
    <property type="entry name" value="Znf_RING"/>
</dbReference>
<dbReference type="VEuPathDB" id="VectorBase:ASTE016421"/>
<dbReference type="AlphaFoldDB" id="A0A182YK05"/>
<dbReference type="Pfam" id="PF13445">
    <property type="entry name" value="zf-RING_UBOX"/>
    <property type="match status" value="1"/>
</dbReference>
<dbReference type="SUPFAM" id="SSF57850">
    <property type="entry name" value="RING/U-box"/>
    <property type="match status" value="1"/>
</dbReference>